<reference evidence="1" key="1">
    <citation type="submission" date="2023-04" db="EMBL/GenBank/DDBJ databases">
        <title>A chromosome-level genome assembly of the parasitoid wasp Eretmocerus hayati.</title>
        <authorList>
            <person name="Zhong Y."/>
            <person name="Liu S."/>
            <person name="Liu Y."/>
        </authorList>
    </citation>
    <scope>NUCLEOTIDE SEQUENCE</scope>
    <source>
        <strain evidence="1">ZJU_SS_LIU_2023</strain>
    </source>
</reference>
<name>A0ACC2P769_9HYME</name>
<accession>A0ACC2P769</accession>
<gene>
    <name evidence="1" type="ORF">QAD02_014911</name>
</gene>
<evidence type="ECO:0000313" key="1">
    <source>
        <dbReference type="EMBL" id="KAJ8679124.1"/>
    </source>
</evidence>
<dbReference type="Proteomes" id="UP001239111">
    <property type="component" value="Chromosome 2"/>
</dbReference>
<comment type="caution">
    <text evidence="1">The sequence shown here is derived from an EMBL/GenBank/DDBJ whole genome shotgun (WGS) entry which is preliminary data.</text>
</comment>
<evidence type="ECO:0000313" key="2">
    <source>
        <dbReference type="Proteomes" id="UP001239111"/>
    </source>
</evidence>
<keyword evidence="2" id="KW-1185">Reference proteome</keyword>
<proteinExistence type="predicted"/>
<dbReference type="EMBL" id="CM056742">
    <property type="protein sequence ID" value="KAJ8679124.1"/>
    <property type="molecule type" value="Genomic_DNA"/>
</dbReference>
<sequence>MSTRSQLTKDLNESVKTLLGKHVKILLKNVVKLETKPDKLENRVLVFSPCRLFLLTAKVPTRIDCHFHYLEITSVESKRANQLSLTVGERIYNFVTMGLGSVDTTEVDAMIEALHTAIRNIFPTVPLNYVIRKIDVIPVSRLQSIRGSDLARSTEATRHTGPCGGFSTQYACMCDLHGVPYRDEVAWDVDTIYLSHDTRELDLRDFDHLDQKDLVPIISALEYNTWFTKLRISHLKLSHEPLDRLLHVLKRSLSIQEIYLDNIGAKCDFAHKLSLALIANTNAVLHTIDISSNPIEDKGATSLCGAIAKLTQGAAHTTGPLGKLPKGLQKLNLARCGLTGKGVSQIAHALSLNRSMPSLQYLNLAENTLKDDINNLCSFLAQPNGITHLDLSGTDTTLECLFGALLRGCATNLVHLNVARNSFSSKKTKEIPPSFKQFFTATLSLKYLNISFCKLPLEALKHLLLGLACNESTVGLELDMSGNNLGSMGAHVLESCIHGVRCIASLDISESNMDVDLAQVITAISKNKSIKHLFMGRNTLGMKSKHIAVVMDSLVQMLQEEDCVLQALHLPDSRLKGDLYNLINALGSNACLRTLDISGNQIGDPGARLLAKALQINSHLKTIIYDRNNITLQGYGDIVHALERNFSVRHMPTPIYDLQPCMKASAEKTEQLTKKIQDFLQRNVAPCRNSHGQAFRLQQGFLLSSTQHMVDRLVVQTQDTIKALAAESCTGTDDINYATGLIEDADNSKQLLPRLHEVLQRRDESNPVEAKLIEAANQVHKVAASYLQESLDAMIKCANEQCPNILEQTVINRDDDYDENETKTLEEHLRDSCKEKNKLTLDFIQNTITEQAGADIINRVNELNLSVAAHISDRITDQVIESLSTSYKSLIGECEIRTRSSTPDVLRSSIGSTGGGGGNGSIGVGGSVLGVVPLGLSTGSSFHGRASLALEDDDDDDDDDEGEDDDQAEDDDEIENKHRQQASTQDGTGNDHAILGKAIGRLSADDNSPMATPHLSNKRKNLHGRKLRPKSVVDSVEGLSADDIPDLLPSSASESKNQPVEGASENEHSLTESLDSISELPSTGAGQQLQHLVKSRPKRTKTRAPSRPMLRCDQSQGSDGIALGEGLDVFFRPTTPTTPIVDSPTSDDSSLNTLTNTAMASQDGGSPSPSITSQKSDANKKSTPTTPVMKNLSTDSSPRSRSNDDVAKSSPLAGRRSHNDSPLSASPLARRNTVDSPKNGSVTPSEEKPGRSFVLNNESNKDQSANLNENSLKSVKASVKKFTAASPTNGSIIRTSSMDTAKSPVLRSLSTKNNQQPHGERRSPPTTAPKPRPWSMATDRKSGEFNQLLSDGSSPNTSAGNTPDSGDALDESIDSGVCGPASLPPSLTSSCIVGSSLNNSGGVEKRSVRELAASLSKGGSGSTNNQPKLDKKENEHSAAWRSVMRRYVDSLTPAQPSSLKAPEAQREPESNHRLAFKLRRTAICLPPQALLMKTAVTKPPWLLADQRLFDSECFNFEDYDASIYSTDLEES</sequence>
<protein>
    <submittedName>
        <fullName evidence="1">Uncharacterized protein</fullName>
    </submittedName>
</protein>
<organism evidence="1 2">
    <name type="scientific">Eretmocerus hayati</name>
    <dbReference type="NCBI Taxonomy" id="131215"/>
    <lineage>
        <taxon>Eukaryota</taxon>
        <taxon>Metazoa</taxon>
        <taxon>Ecdysozoa</taxon>
        <taxon>Arthropoda</taxon>
        <taxon>Hexapoda</taxon>
        <taxon>Insecta</taxon>
        <taxon>Pterygota</taxon>
        <taxon>Neoptera</taxon>
        <taxon>Endopterygota</taxon>
        <taxon>Hymenoptera</taxon>
        <taxon>Apocrita</taxon>
        <taxon>Proctotrupomorpha</taxon>
        <taxon>Chalcidoidea</taxon>
        <taxon>Aphelinidae</taxon>
        <taxon>Aphelininae</taxon>
        <taxon>Eretmocerus</taxon>
    </lineage>
</organism>